<keyword evidence="1" id="KW-1133">Transmembrane helix</keyword>
<dbReference type="InterPro" id="IPR006976">
    <property type="entry name" value="VanZ-like"/>
</dbReference>
<proteinExistence type="predicted"/>
<evidence type="ECO:0000256" key="1">
    <source>
        <dbReference type="SAM" id="Phobius"/>
    </source>
</evidence>
<feature type="transmembrane region" description="Helical" evidence="1">
    <location>
        <begin position="66"/>
        <end position="85"/>
    </location>
</feature>
<feature type="transmembrane region" description="Helical" evidence="1">
    <location>
        <begin position="97"/>
        <end position="117"/>
    </location>
</feature>
<keyword evidence="1" id="KW-0812">Transmembrane</keyword>
<evidence type="ECO:0000313" key="3">
    <source>
        <dbReference type="EMBL" id="TWT70535.1"/>
    </source>
</evidence>
<dbReference type="EMBL" id="SJPL01000001">
    <property type="protein sequence ID" value="TWT70535.1"/>
    <property type="molecule type" value="Genomic_DNA"/>
</dbReference>
<keyword evidence="4" id="KW-1185">Reference proteome</keyword>
<organism evidence="3 4">
    <name type="scientific">Crateriforma conspicua</name>
    <dbReference type="NCBI Taxonomy" id="2527996"/>
    <lineage>
        <taxon>Bacteria</taxon>
        <taxon>Pseudomonadati</taxon>
        <taxon>Planctomycetota</taxon>
        <taxon>Planctomycetia</taxon>
        <taxon>Planctomycetales</taxon>
        <taxon>Planctomycetaceae</taxon>
        <taxon>Crateriforma</taxon>
    </lineage>
</organism>
<dbReference type="AlphaFoldDB" id="A0A5C5Y8E2"/>
<name>A0A5C5Y8E2_9PLAN</name>
<protein>
    <submittedName>
        <fullName evidence="3">VanZ like family protein</fullName>
    </submittedName>
</protein>
<feature type="domain" description="VanZ-like" evidence="2">
    <location>
        <begin position="37"/>
        <end position="113"/>
    </location>
</feature>
<sequence>MEKWFRISLFGLLWCATVVGFTSARGPEVLSLIVFESEFLLNYVHFLSMLLLSVAASWLRVPPKIATRYVFLACYAIAIEATHLVSPARSFELVDLAQNLLGVLIGFLITAVLRIGWTKQIKTRSDSPSDYLSLLNRVDSLD</sequence>
<dbReference type="Proteomes" id="UP000317238">
    <property type="component" value="Unassembled WGS sequence"/>
</dbReference>
<dbReference type="Pfam" id="PF04892">
    <property type="entry name" value="VanZ"/>
    <property type="match status" value="1"/>
</dbReference>
<comment type="caution">
    <text evidence="3">The sequence shown here is derived from an EMBL/GenBank/DDBJ whole genome shotgun (WGS) entry which is preliminary data.</text>
</comment>
<evidence type="ECO:0000259" key="2">
    <source>
        <dbReference type="Pfam" id="PF04892"/>
    </source>
</evidence>
<accession>A0A5C5Y8E2</accession>
<reference evidence="3 4" key="1">
    <citation type="submission" date="2019-02" db="EMBL/GenBank/DDBJ databases">
        <title>Deep-cultivation of Planctomycetes and their phenomic and genomic characterization uncovers novel biology.</title>
        <authorList>
            <person name="Wiegand S."/>
            <person name="Jogler M."/>
            <person name="Boedeker C."/>
            <person name="Pinto D."/>
            <person name="Vollmers J."/>
            <person name="Rivas-Marin E."/>
            <person name="Kohn T."/>
            <person name="Peeters S.H."/>
            <person name="Heuer A."/>
            <person name="Rast P."/>
            <person name="Oberbeckmann S."/>
            <person name="Bunk B."/>
            <person name="Jeske O."/>
            <person name="Meyerdierks A."/>
            <person name="Storesund J.E."/>
            <person name="Kallscheuer N."/>
            <person name="Luecker S."/>
            <person name="Lage O.M."/>
            <person name="Pohl T."/>
            <person name="Merkel B.J."/>
            <person name="Hornburger P."/>
            <person name="Mueller R.-W."/>
            <person name="Bruemmer F."/>
            <person name="Labrenz M."/>
            <person name="Spormann A.M."/>
            <person name="Op Den Camp H."/>
            <person name="Overmann J."/>
            <person name="Amann R."/>
            <person name="Jetten M.S.M."/>
            <person name="Mascher T."/>
            <person name="Medema M.H."/>
            <person name="Devos D.P."/>
            <person name="Kaster A.-K."/>
            <person name="Ovreas L."/>
            <person name="Rohde M."/>
            <person name="Galperin M.Y."/>
            <person name="Jogler C."/>
        </authorList>
    </citation>
    <scope>NUCLEOTIDE SEQUENCE [LARGE SCALE GENOMIC DNA]</scope>
    <source>
        <strain evidence="3 4">Pan14r</strain>
    </source>
</reference>
<gene>
    <name evidence="3" type="ORF">Pan14r_28420</name>
</gene>
<feature type="transmembrane region" description="Helical" evidence="1">
    <location>
        <begin position="40"/>
        <end position="59"/>
    </location>
</feature>
<evidence type="ECO:0000313" key="4">
    <source>
        <dbReference type="Proteomes" id="UP000317238"/>
    </source>
</evidence>
<keyword evidence="1" id="KW-0472">Membrane</keyword>
<dbReference type="RefSeq" id="WP_146439378.1">
    <property type="nucleotide sequence ID" value="NZ_SJPL01000001.1"/>
</dbReference>